<dbReference type="Gene3D" id="1.20.5.340">
    <property type="match status" value="1"/>
</dbReference>
<proteinExistence type="predicted"/>
<keyword evidence="1" id="KW-0175">Coiled coil</keyword>
<organism evidence="2 3">
    <name type="scientific">Virgibacillus xinjiangensis</name>
    <dbReference type="NCBI Taxonomy" id="393090"/>
    <lineage>
        <taxon>Bacteria</taxon>
        <taxon>Bacillati</taxon>
        <taxon>Bacillota</taxon>
        <taxon>Bacilli</taxon>
        <taxon>Bacillales</taxon>
        <taxon>Bacillaceae</taxon>
        <taxon>Virgibacillus</taxon>
    </lineage>
</organism>
<gene>
    <name evidence="2" type="ORF">ACFOGI_14910</name>
</gene>
<dbReference type="Proteomes" id="UP001595279">
    <property type="component" value="Unassembled WGS sequence"/>
</dbReference>
<name>A0ABV7CZD4_9BACI</name>
<evidence type="ECO:0000256" key="1">
    <source>
        <dbReference type="SAM" id="Coils"/>
    </source>
</evidence>
<dbReference type="EMBL" id="JBHRSA010000055">
    <property type="protein sequence ID" value="MFC3041534.1"/>
    <property type="molecule type" value="Genomic_DNA"/>
</dbReference>
<reference evidence="3" key="1">
    <citation type="journal article" date="2019" name="Int. J. Syst. Evol. Microbiol.">
        <title>The Global Catalogue of Microorganisms (GCM) 10K type strain sequencing project: providing services to taxonomists for standard genome sequencing and annotation.</title>
        <authorList>
            <consortium name="The Broad Institute Genomics Platform"/>
            <consortium name="The Broad Institute Genome Sequencing Center for Infectious Disease"/>
            <person name="Wu L."/>
            <person name="Ma J."/>
        </authorList>
    </citation>
    <scope>NUCLEOTIDE SEQUENCE [LARGE SCALE GENOMIC DNA]</scope>
    <source>
        <strain evidence="3">KCTC 13128</strain>
    </source>
</reference>
<evidence type="ECO:0000313" key="2">
    <source>
        <dbReference type="EMBL" id="MFC3041534.1"/>
    </source>
</evidence>
<keyword evidence="3" id="KW-1185">Reference proteome</keyword>
<feature type="coiled-coil region" evidence="1">
    <location>
        <begin position="6"/>
        <end position="54"/>
    </location>
</feature>
<evidence type="ECO:0000313" key="3">
    <source>
        <dbReference type="Proteomes" id="UP001595279"/>
    </source>
</evidence>
<sequence length="82" mass="9860">MNRENIEDLLHNCNRMSQEIEQIKTNSKQMNELLNDLEAKVKHAGSDLDSLYKDIDKLEMKFDRVEPLLRRRIRNCLFWRVG</sequence>
<accession>A0ABV7CZD4</accession>
<evidence type="ECO:0008006" key="4">
    <source>
        <dbReference type="Google" id="ProtNLM"/>
    </source>
</evidence>
<comment type="caution">
    <text evidence="2">The sequence shown here is derived from an EMBL/GenBank/DDBJ whole genome shotgun (WGS) entry which is preliminary data.</text>
</comment>
<dbReference type="RefSeq" id="WP_390274236.1">
    <property type="nucleotide sequence ID" value="NZ_JBHRSA010000055.1"/>
</dbReference>
<protein>
    <recommendedName>
        <fullName evidence="4">t-SNARE coiled-coil homology domain-containing protein</fullName>
    </recommendedName>
</protein>